<evidence type="ECO:0000256" key="4">
    <source>
        <dbReference type="ARBA" id="ARBA00022679"/>
    </source>
</evidence>
<evidence type="ECO:0000256" key="1">
    <source>
        <dbReference type="ARBA" id="ARBA00004236"/>
    </source>
</evidence>
<feature type="domain" description="Bacterial sugar transferase" evidence="10">
    <location>
        <begin position="62"/>
        <end position="251"/>
    </location>
</feature>
<evidence type="ECO:0000313" key="11">
    <source>
        <dbReference type="EMBL" id="RBW61617.1"/>
    </source>
</evidence>
<dbReference type="GO" id="GO:0005886">
    <property type="term" value="C:plasma membrane"/>
    <property type="evidence" value="ECO:0007669"/>
    <property type="project" value="UniProtKB-SubCell"/>
</dbReference>
<comment type="caution">
    <text evidence="11">The sequence shown here is derived from an EMBL/GenBank/DDBJ whole genome shotgun (WGS) entry which is preliminary data.</text>
</comment>
<dbReference type="GO" id="GO:0016780">
    <property type="term" value="F:phosphotransferase activity, for other substituted phosphate groups"/>
    <property type="evidence" value="ECO:0007669"/>
    <property type="project" value="TreeGrafter"/>
</dbReference>
<dbReference type="PANTHER" id="PTHR30576">
    <property type="entry name" value="COLANIC BIOSYNTHESIS UDP-GLUCOSE LIPID CARRIER TRANSFERASE"/>
    <property type="match status" value="1"/>
</dbReference>
<evidence type="ECO:0000256" key="2">
    <source>
        <dbReference type="ARBA" id="ARBA00006464"/>
    </source>
</evidence>
<evidence type="ECO:0000256" key="8">
    <source>
        <dbReference type="ARBA" id="ARBA00023169"/>
    </source>
</evidence>
<comment type="similarity">
    <text evidence="2">Belongs to the bacterial sugar transferase family.</text>
</comment>
<comment type="subcellular location">
    <subcellularLocation>
        <location evidence="1">Cell membrane</location>
    </subcellularLocation>
</comment>
<evidence type="ECO:0000256" key="5">
    <source>
        <dbReference type="ARBA" id="ARBA00022692"/>
    </source>
</evidence>
<evidence type="ECO:0000256" key="7">
    <source>
        <dbReference type="ARBA" id="ARBA00023136"/>
    </source>
</evidence>
<dbReference type="AlphaFoldDB" id="A0A366X851"/>
<proteinExistence type="inferred from homology"/>
<keyword evidence="8" id="KW-0270">Exopolysaccharide synthesis</keyword>
<keyword evidence="4 11" id="KW-0808">Transferase</keyword>
<feature type="transmembrane region" description="Helical" evidence="9">
    <location>
        <begin position="67"/>
        <end position="90"/>
    </location>
</feature>
<dbReference type="OrthoDB" id="9808602at2"/>
<gene>
    <name evidence="11" type="ORF">DS909_02600</name>
</gene>
<accession>A0A366X851</accession>
<evidence type="ECO:0000256" key="9">
    <source>
        <dbReference type="SAM" id="Phobius"/>
    </source>
</evidence>
<dbReference type="PANTHER" id="PTHR30576:SF4">
    <property type="entry name" value="UNDECAPRENYL-PHOSPHATE GALACTOSE PHOSPHOTRANSFERASE"/>
    <property type="match status" value="1"/>
</dbReference>
<keyword evidence="6 9" id="KW-1133">Transmembrane helix</keyword>
<dbReference type="InterPro" id="IPR003362">
    <property type="entry name" value="Bact_transf"/>
</dbReference>
<organism evidence="11 12">
    <name type="scientific">Phaeobacter gallaeciensis</name>
    <dbReference type="NCBI Taxonomy" id="60890"/>
    <lineage>
        <taxon>Bacteria</taxon>
        <taxon>Pseudomonadati</taxon>
        <taxon>Pseudomonadota</taxon>
        <taxon>Alphaproteobacteria</taxon>
        <taxon>Rhodobacterales</taxon>
        <taxon>Roseobacteraceae</taxon>
        <taxon>Phaeobacter</taxon>
    </lineage>
</organism>
<dbReference type="Pfam" id="PF02397">
    <property type="entry name" value="Bac_transf"/>
    <property type="match status" value="1"/>
</dbReference>
<keyword evidence="3" id="KW-1003">Cell membrane</keyword>
<name>A0A366X851_9RHOB</name>
<evidence type="ECO:0000256" key="6">
    <source>
        <dbReference type="ARBA" id="ARBA00022989"/>
    </source>
</evidence>
<dbReference type="EMBL" id="QOCE01000005">
    <property type="protein sequence ID" value="RBW61617.1"/>
    <property type="molecule type" value="Genomic_DNA"/>
</dbReference>
<evidence type="ECO:0000313" key="12">
    <source>
        <dbReference type="Proteomes" id="UP000252706"/>
    </source>
</evidence>
<dbReference type="GO" id="GO:0000271">
    <property type="term" value="P:polysaccharide biosynthetic process"/>
    <property type="evidence" value="ECO:0007669"/>
    <property type="project" value="UniProtKB-KW"/>
</dbReference>
<keyword evidence="7 9" id="KW-0472">Membrane</keyword>
<evidence type="ECO:0000256" key="3">
    <source>
        <dbReference type="ARBA" id="ARBA00022475"/>
    </source>
</evidence>
<reference evidence="11 12" key="1">
    <citation type="submission" date="2018-07" db="EMBL/GenBank/DDBJ databases">
        <title>Modular assembly of carbohydrate-degrading microbial communities in the ocean.</title>
        <authorList>
            <person name="Enke T.N."/>
            <person name="Datta M.S."/>
            <person name="Schwartzman J.A."/>
            <person name="Cermak N."/>
            <person name="Schmitz D.A."/>
            <person name="Barrere J."/>
            <person name="Cordero O.X."/>
        </authorList>
    </citation>
    <scope>NUCLEOTIDE SEQUENCE [LARGE SCALE GENOMIC DNA]</scope>
    <source>
        <strain evidence="11 12">C3M10</strain>
    </source>
</reference>
<keyword evidence="5 9" id="KW-0812">Transmembrane</keyword>
<dbReference type="Proteomes" id="UP000252706">
    <property type="component" value="Unassembled WGS sequence"/>
</dbReference>
<evidence type="ECO:0000259" key="10">
    <source>
        <dbReference type="Pfam" id="PF02397"/>
    </source>
</evidence>
<sequence length="256" mass="28502">MKDFLHEARLVSSGAFALAHSDSALSAPKLVSLPHAANLNAPVMNARSAAKTSNGWYSAAGKRAFDLVLILLFLPVWVPVVAICALALWIEGGTPFYRQDRLGKGGKRFSILKLRTMVMDADVRLERLLKEDTDLKKEWDTTQKLKDDPRITPVGRFLRKTSLDELPQLWNVILGEMSLVGPRPMLPEQLSIYGPPAAYFAMHPGITGVWQVSARNEDHFCLRAKLDETYAETVSFSGDVTLLYRTMGVVLRQTGY</sequence>
<protein>
    <submittedName>
        <fullName evidence="11">Sugar transferase</fullName>
    </submittedName>
</protein>